<keyword evidence="1" id="KW-1133">Transmembrane helix</keyword>
<reference evidence="2 3" key="1">
    <citation type="submission" date="2020-08" db="EMBL/GenBank/DDBJ databases">
        <title>Genomic Encyclopedia of Type Strains, Phase IV (KMG-IV): sequencing the most valuable type-strain genomes for metagenomic binning, comparative biology and taxonomic classification.</title>
        <authorList>
            <person name="Goeker M."/>
        </authorList>
    </citation>
    <scope>NUCLEOTIDE SEQUENCE [LARGE SCALE GENOMIC DNA]</scope>
    <source>
        <strain evidence="2 3">DSM 45385</strain>
    </source>
</reference>
<organism evidence="2 3">
    <name type="scientific">Nonomuraea endophytica</name>
    <dbReference type="NCBI Taxonomy" id="714136"/>
    <lineage>
        <taxon>Bacteria</taxon>
        <taxon>Bacillati</taxon>
        <taxon>Actinomycetota</taxon>
        <taxon>Actinomycetes</taxon>
        <taxon>Streptosporangiales</taxon>
        <taxon>Streptosporangiaceae</taxon>
        <taxon>Nonomuraea</taxon>
    </lineage>
</organism>
<dbReference type="EMBL" id="JACHIN010000010">
    <property type="protein sequence ID" value="MBB5081392.1"/>
    <property type="molecule type" value="Genomic_DNA"/>
</dbReference>
<comment type="caution">
    <text evidence="2">The sequence shown here is derived from an EMBL/GenBank/DDBJ whole genome shotgun (WGS) entry which is preliminary data.</text>
</comment>
<evidence type="ECO:0000256" key="1">
    <source>
        <dbReference type="SAM" id="Phobius"/>
    </source>
</evidence>
<keyword evidence="3" id="KW-1185">Reference proteome</keyword>
<gene>
    <name evidence="2" type="ORF">HNR40_006887</name>
</gene>
<keyword evidence="1" id="KW-0472">Membrane</keyword>
<dbReference type="RefSeq" id="WP_184968725.1">
    <property type="nucleotide sequence ID" value="NZ_JACHIN010000010.1"/>
</dbReference>
<dbReference type="AlphaFoldDB" id="A0A7W8A861"/>
<evidence type="ECO:0000313" key="2">
    <source>
        <dbReference type="EMBL" id="MBB5081392.1"/>
    </source>
</evidence>
<keyword evidence="1" id="KW-0812">Transmembrane</keyword>
<sequence length="88" mass="9707">MFHQWLLSLWRTVVPSLVGGILGWLALRGIAIEGVTAEQISAGAVVLGTGLYYGVFRALEQRWPALGILLGSTKTPTYAQRQPYDYSR</sequence>
<feature type="transmembrane region" description="Helical" evidence="1">
    <location>
        <begin position="7"/>
        <end position="27"/>
    </location>
</feature>
<proteinExistence type="predicted"/>
<dbReference type="Proteomes" id="UP000568380">
    <property type="component" value="Unassembled WGS sequence"/>
</dbReference>
<evidence type="ECO:0000313" key="3">
    <source>
        <dbReference type="Proteomes" id="UP000568380"/>
    </source>
</evidence>
<accession>A0A7W8A861</accession>
<name>A0A7W8A861_9ACTN</name>
<feature type="transmembrane region" description="Helical" evidence="1">
    <location>
        <begin position="39"/>
        <end position="56"/>
    </location>
</feature>
<protein>
    <submittedName>
        <fullName evidence="2">Uncharacterized protein</fullName>
    </submittedName>
</protein>